<dbReference type="InterPro" id="IPR003495">
    <property type="entry name" value="CobW/HypB/UreG_nucleotide-bd"/>
</dbReference>
<evidence type="ECO:0000313" key="4">
    <source>
        <dbReference type="Proteomes" id="UP000008220"/>
    </source>
</evidence>
<dbReference type="Pfam" id="PF07683">
    <property type="entry name" value="CobW_C"/>
    <property type="match status" value="1"/>
</dbReference>
<feature type="domain" description="CobW/HypB/UreG nucleotide-binding" evidence="1">
    <location>
        <begin position="8"/>
        <end position="181"/>
    </location>
</feature>
<dbReference type="Gene3D" id="3.40.50.300">
    <property type="entry name" value="P-loop containing nucleotide triphosphate hydrolases"/>
    <property type="match status" value="1"/>
</dbReference>
<evidence type="ECO:0000259" key="2">
    <source>
        <dbReference type="Pfam" id="PF07683"/>
    </source>
</evidence>
<dbReference type="PATRIC" id="fig|386415.7.peg.1494"/>
<organism evidence="3 4">
    <name type="scientific">Clostridium novyi (strain NT)</name>
    <dbReference type="NCBI Taxonomy" id="386415"/>
    <lineage>
        <taxon>Bacteria</taxon>
        <taxon>Bacillati</taxon>
        <taxon>Bacillota</taxon>
        <taxon>Clostridia</taxon>
        <taxon>Eubacteriales</taxon>
        <taxon>Clostridiaceae</taxon>
        <taxon>Clostridium</taxon>
    </lineage>
</organism>
<name>A0Q1G2_CLONN</name>
<dbReference type="RefSeq" id="WP_011722458.1">
    <property type="nucleotide sequence ID" value="NC_008593.1"/>
</dbReference>
<evidence type="ECO:0000259" key="1">
    <source>
        <dbReference type="Pfam" id="PF02492"/>
    </source>
</evidence>
<dbReference type="InterPro" id="IPR011629">
    <property type="entry name" value="CobW-like_C"/>
</dbReference>
<feature type="domain" description="CobW C-terminal" evidence="2">
    <location>
        <begin position="232"/>
        <end position="316"/>
    </location>
</feature>
<sequence length="317" mass="36069">MIKTKIDIFSGFLGAGKTMLIKKLITEELNKEKIVIIENEFGEVGIDGAILKKTNIEVKEINAGCICCTIVNDFTNAIKEITEKFHPDRIIIEPSGVAKLSEILDTFKRQELKEKVSVNIVMTVVDVLKFDMYIKNFSDFYKNQIANSKTIILSRTQCTSNDNILKVTENIKKINGSATIITTPWNDMTAMNILESANKENESIIKKLNLLKKPTNFKIKNVDKKTNETFQFCSIETPKEFSKDKLKKIFDILEQDNSFGYILRGKGIVKNDLAEWIQFNYVPRELTFKKSLPEYTSLICIIGSNLNKLAIKALFAK</sequence>
<dbReference type="InterPro" id="IPR027417">
    <property type="entry name" value="P-loop_NTPase"/>
</dbReference>
<evidence type="ECO:0000313" key="3">
    <source>
        <dbReference type="EMBL" id="ABK61893.1"/>
    </source>
</evidence>
<dbReference type="CDD" id="cd03112">
    <property type="entry name" value="CobW-like"/>
    <property type="match status" value="1"/>
</dbReference>
<dbReference type="eggNOG" id="COG0523">
    <property type="taxonomic scope" value="Bacteria"/>
</dbReference>
<accession>A0Q1G2</accession>
<dbReference type="Pfam" id="PF02492">
    <property type="entry name" value="cobW"/>
    <property type="match status" value="1"/>
</dbReference>
<dbReference type="InterPro" id="IPR051316">
    <property type="entry name" value="Zinc-reg_GTPase_activator"/>
</dbReference>
<reference evidence="3 4" key="1">
    <citation type="journal article" date="2006" name="Nat. Biotechnol.">
        <title>The genome and transcriptomes of the anti-tumor agent Clostridium novyi-NT.</title>
        <authorList>
            <person name="Bettegowda C."/>
            <person name="Huang X."/>
            <person name="Lin J."/>
            <person name="Cheong I."/>
            <person name="Kohli M."/>
            <person name="Szabo S.A."/>
            <person name="Zhang X."/>
            <person name="Diaz L.A. Jr."/>
            <person name="Velculescu V.E."/>
            <person name="Parmigiani G."/>
            <person name="Kinzler K.W."/>
            <person name="Vogelstein B."/>
            <person name="Zhou S."/>
        </authorList>
    </citation>
    <scope>NUCLEOTIDE SEQUENCE [LARGE SCALE GENOMIC DNA]</scope>
    <source>
        <strain evidence="3 4">NT</strain>
    </source>
</reference>
<dbReference type="STRING" id="386415.NT01CX_2391"/>
<dbReference type="PANTHER" id="PTHR13748:SF62">
    <property type="entry name" value="COBW DOMAIN-CONTAINING PROTEIN"/>
    <property type="match status" value="1"/>
</dbReference>
<gene>
    <name evidence="3" type="ordered locus">NT01CX_2391</name>
</gene>
<dbReference type="EMBL" id="CP000382">
    <property type="protein sequence ID" value="ABK61893.1"/>
    <property type="molecule type" value="Genomic_DNA"/>
</dbReference>
<dbReference type="PANTHER" id="PTHR13748">
    <property type="entry name" value="COBW-RELATED"/>
    <property type="match status" value="1"/>
</dbReference>
<dbReference type="HOGENOM" id="CLU_017452_1_3_9"/>
<dbReference type="AlphaFoldDB" id="A0Q1G2"/>
<dbReference type="Proteomes" id="UP000008220">
    <property type="component" value="Chromosome"/>
</dbReference>
<dbReference type="GO" id="GO:0005737">
    <property type="term" value="C:cytoplasm"/>
    <property type="evidence" value="ECO:0007669"/>
    <property type="project" value="TreeGrafter"/>
</dbReference>
<proteinExistence type="predicted"/>
<keyword evidence="4" id="KW-1185">Reference proteome</keyword>
<dbReference type="KEGG" id="cno:NT01CX_2391"/>
<protein>
    <submittedName>
        <fullName evidence="3">Cobalamin synthesis protein, putative</fullName>
    </submittedName>
</protein>
<dbReference type="SUPFAM" id="SSF52540">
    <property type="entry name" value="P-loop containing nucleoside triphosphate hydrolases"/>
    <property type="match status" value="1"/>
</dbReference>